<evidence type="ECO:0000313" key="6">
    <source>
        <dbReference type="Proteomes" id="UP000002173"/>
    </source>
</evidence>
<dbReference type="Pfam" id="PF02383">
    <property type="entry name" value="Syja_N"/>
    <property type="match status" value="1"/>
</dbReference>
<reference evidence="5 6" key="1">
    <citation type="journal article" date="2007" name="PLoS Pathog.">
        <title>Genome sequence of Babesia bovis and comparative analysis of apicomplexan hemoprotozoa.</title>
        <authorList>
            <person name="Brayton K.A."/>
            <person name="Lau A.O.T."/>
            <person name="Herndon D.R."/>
            <person name="Hannick L."/>
            <person name="Kappmeyer L.S."/>
            <person name="Berens S.J."/>
            <person name="Bidwell S.L."/>
            <person name="Brown W.C."/>
            <person name="Crabtree J."/>
            <person name="Fadrosh D."/>
            <person name="Feldblum T."/>
            <person name="Forberger H.A."/>
            <person name="Haas B.J."/>
            <person name="Howell J.M."/>
            <person name="Khouri H."/>
            <person name="Koo H."/>
            <person name="Mann D.J."/>
            <person name="Norimine J."/>
            <person name="Paulsen I.T."/>
            <person name="Radune D."/>
            <person name="Ren Q."/>
            <person name="Smith R.K. Jr."/>
            <person name="Suarez C.E."/>
            <person name="White O."/>
            <person name="Wortman J.R."/>
            <person name="Knowles D.P. Jr."/>
            <person name="McElwain T.F."/>
            <person name="Nene V.M."/>
        </authorList>
    </citation>
    <scope>NUCLEOTIDE SEQUENCE [LARGE SCALE GENOMIC DNA]</scope>
    <source>
        <strain evidence="5">T2Bo</strain>
    </source>
</reference>
<dbReference type="EMBL" id="AAXT01000002">
    <property type="protein sequence ID" value="EDO07223.1"/>
    <property type="molecule type" value="Genomic_DNA"/>
</dbReference>
<dbReference type="GO" id="GO:0043813">
    <property type="term" value="F:phosphatidylinositol-3,5-bisphosphate 5-phosphatase activity"/>
    <property type="evidence" value="ECO:0007669"/>
    <property type="project" value="InterPro"/>
</dbReference>
<reference evidence="6" key="2">
    <citation type="journal article" date="2020" name="Data Brief">
        <title>Transcriptome dataset of Babesia bovis life stages within vertebrate and invertebrate hosts.</title>
        <authorList>
            <person name="Ueti M.W."/>
            <person name="Johnson W.C."/>
            <person name="Kappmeyer L.S."/>
            <person name="Herndon D.R."/>
            <person name="Mousel M.R."/>
            <person name="Reif K.E."/>
            <person name="Taus N.S."/>
            <person name="Ifeonu O.O."/>
            <person name="Silva J.C."/>
            <person name="Suarez C.E."/>
            <person name="Brayton K.A."/>
        </authorList>
    </citation>
    <scope>NUCLEOTIDE SEQUENCE [LARGE SCALE GENOMIC DNA]</scope>
</reference>
<evidence type="ECO:0000256" key="1">
    <source>
        <dbReference type="ARBA" id="ARBA00004308"/>
    </source>
</evidence>
<dbReference type="InterPro" id="IPR043573">
    <property type="entry name" value="Fig4-like"/>
</dbReference>
<feature type="domain" description="SAC" evidence="4">
    <location>
        <begin position="129"/>
        <end position="499"/>
    </location>
</feature>
<dbReference type="eggNOG" id="KOG1888">
    <property type="taxonomic scope" value="Eukaryota"/>
</dbReference>
<dbReference type="VEuPathDB" id="PiroplasmaDB:BBOV_IV008690"/>
<dbReference type="PANTHER" id="PTHR45738">
    <property type="entry name" value="POLYPHOSPHOINOSITIDE PHOSPHATASE"/>
    <property type="match status" value="1"/>
</dbReference>
<dbReference type="InterPro" id="IPR002013">
    <property type="entry name" value="SAC_dom"/>
</dbReference>
<proteinExistence type="predicted"/>
<dbReference type="GO" id="GO:0012505">
    <property type="term" value="C:endomembrane system"/>
    <property type="evidence" value="ECO:0007669"/>
    <property type="project" value="UniProtKB-SubCell"/>
</dbReference>
<accession>A7ARQ4</accession>
<dbReference type="KEGG" id="bbo:BBOV_IV008690"/>
<dbReference type="GO" id="GO:0046856">
    <property type="term" value="P:phosphatidylinositol dephosphorylation"/>
    <property type="evidence" value="ECO:0007669"/>
    <property type="project" value="InterPro"/>
</dbReference>
<comment type="caution">
    <text evidence="5">The sequence shown here is derived from an EMBL/GenBank/DDBJ whole genome shotgun (WGS) entry which is preliminary data.</text>
</comment>
<organism evidence="5 6">
    <name type="scientific">Babesia bovis</name>
    <dbReference type="NCBI Taxonomy" id="5865"/>
    <lineage>
        <taxon>Eukaryota</taxon>
        <taxon>Sar</taxon>
        <taxon>Alveolata</taxon>
        <taxon>Apicomplexa</taxon>
        <taxon>Aconoidasida</taxon>
        <taxon>Piroplasmida</taxon>
        <taxon>Babesiidae</taxon>
        <taxon>Babesia</taxon>
    </lineage>
</organism>
<dbReference type="OMA" id="YSVIKYC"/>
<dbReference type="PANTHER" id="PTHR45738:SF5">
    <property type="entry name" value="POLYPHOSPHOINOSITIDE PHOSPHATASE"/>
    <property type="match status" value="1"/>
</dbReference>
<keyword evidence="2" id="KW-0378">Hydrolase</keyword>
<evidence type="ECO:0000256" key="2">
    <source>
        <dbReference type="ARBA" id="ARBA00022801"/>
    </source>
</evidence>
<protein>
    <submittedName>
        <fullName evidence="5">Sac domain-containing inositol phosphatase 3, putative</fullName>
    </submittedName>
</protein>
<name>A7ARQ4_BABBO</name>
<dbReference type="Proteomes" id="UP000002173">
    <property type="component" value="Unassembled WGS sequence"/>
</dbReference>
<evidence type="ECO:0000259" key="4">
    <source>
        <dbReference type="PROSITE" id="PS50275"/>
    </source>
</evidence>
<dbReference type="AlphaFoldDB" id="A7ARQ4"/>
<comment type="subcellular location">
    <subcellularLocation>
        <location evidence="1">Endomembrane system</location>
    </subcellularLocation>
</comment>
<reference evidence="6" key="3">
    <citation type="journal article" date="2021" name="Int. J. Parasitol.">
        <title>Comparative analysis of gene expression between Babesia bovis blood stages and kinetes allowed by improved genome annotation.</title>
        <authorList>
            <person name="Ueti M.W."/>
            <person name="Johnson W.C."/>
            <person name="Kappmeyer L.S."/>
            <person name="Herndon D.R."/>
            <person name="Mousel M.R."/>
            <person name="Reif K.E."/>
            <person name="Taus N.S."/>
            <person name="Ifeonu O.O."/>
            <person name="Silva J.C."/>
            <person name="Suarez C.E."/>
            <person name="Brayton K.A."/>
        </authorList>
    </citation>
    <scope>NUCLEOTIDE SEQUENCE [LARGE SCALE GENOMIC DNA]</scope>
</reference>
<evidence type="ECO:0000256" key="3">
    <source>
        <dbReference type="ARBA" id="ARBA00023136"/>
    </source>
</evidence>
<evidence type="ECO:0000313" key="5">
    <source>
        <dbReference type="EMBL" id="EDO07223.1"/>
    </source>
</evidence>
<dbReference type="GeneID" id="5479025"/>
<dbReference type="STRING" id="5865.A7ARQ4"/>
<dbReference type="RefSeq" id="XP_001610791.1">
    <property type="nucleotide sequence ID" value="XM_001610741.1"/>
</dbReference>
<dbReference type="InParanoid" id="A7ARQ4"/>
<sequence>MLSCGAIQHGYVYDANDSVIVFEPRRRIVRFTKNVYKCEIELLGNNTDIDSNNLDSYSGIGKLICECYGVFGVVQFLQGAYLVVITGADLCGCINYEHDVYTIRSKKLVPLFNGSESTNRLEQYYCNMFMQFDVSTNFYFSYSYNLCNNLQSNYAYLSCSKADSPWLHMDPGVVTQKFRYNYIHAEKFGLIFTKELEYLCLRVIHGYYGQTTINLSGRLINGYVIARRSRFYAGTRYRKRGITASGHVANDVETEQILEDKECTGSIYSFVQVRGSTPVFWAQEITKTTVKKPPLTYPQCDPAYTAQRKHVSELVALYGVPLIMLNLLSDDKESDEGLLSSKYKSVIDELNRELPEMVRILYLHKDIRGALETGNVSQMISELIEHVYKEVGQFHLRYDSIHSVQSGVLRTSCLDCLDRTSVVTMQLGLHVFQTQLASIGVQIHNGERQDTSLALRNEEIDLTPSNDVFHFNQSLEPLLELFKAMFESMGDALAMQYAGSRAIRKYQGVTGALSRSLQLITTLRRRYSSHFTDADRQNLSNLFLGVLNPDKHPPPWYIDADKYISHERFSCEFDNLDWWVLPLITHLKRIMKLKHIYRPWVQLFDENGEYKLWVAMAKLIVANQTSRCIGIYANECCYTTDEEDCSDIVNVVMHPEFSIKKGALLPSHHKGYVEFSRYMASKTVHISRIDTGDTPSSGRTPNYGMHLESSNIVDHCYINTDSINNIRKSFHYRQPDMEHYLASVEPWRIKVQHSVFAKAPFIKSNEVDRNAYNKFVNL</sequence>
<gene>
    <name evidence="5" type="ORF">BBOV_IV008690</name>
</gene>
<dbReference type="PROSITE" id="PS50275">
    <property type="entry name" value="SAC"/>
    <property type="match status" value="1"/>
</dbReference>
<keyword evidence="3" id="KW-0472">Membrane</keyword>
<keyword evidence="6" id="KW-1185">Reference proteome</keyword>